<evidence type="ECO:0000256" key="3">
    <source>
        <dbReference type="ARBA" id="ARBA00022692"/>
    </source>
</evidence>
<evidence type="ECO:0000256" key="1">
    <source>
        <dbReference type="ARBA" id="ARBA00004167"/>
    </source>
</evidence>
<dbReference type="InterPro" id="IPR023415">
    <property type="entry name" value="LDLR_class-A_CS"/>
</dbReference>
<dbReference type="SUPFAM" id="SSF57424">
    <property type="entry name" value="LDL receptor-like module"/>
    <property type="match status" value="3"/>
</dbReference>
<accession>A0ABY7EWS4</accession>
<keyword evidence="3" id="KW-0812">Transmembrane</keyword>
<keyword evidence="6" id="KW-0472">Membrane</keyword>
<sequence>MRKCTSTSPGSSLKLLRPTQGCSDRSFSCASNGVCIPATYVCDGGSDCLDGSDELDCDSRPDGDMDLAGGDGSYGELRYYLDGVWRTCFSGKRLCSGTDDICVPAVNFCDALPECPGNSDELECYCDVDSDDSRCTRTVDECDGLNCQTCRMQGKFECMNHQCVEISQRCDGHKDCSDGTDEYRCCMLFSISNKQKHRFSLQFAF</sequence>
<feature type="disulfide bond" evidence="8">
    <location>
        <begin position="158"/>
        <end position="176"/>
    </location>
</feature>
<comment type="caution">
    <text evidence="8">Lacks conserved residue(s) required for the propagation of feature annotation.</text>
</comment>
<reference evidence="9" key="1">
    <citation type="submission" date="2022-11" db="EMBL/GenBank/DDBJ databases">
        <title>Centuries of genome instability and evolution in soft-shell clam transmissible cancer (bioRxiv).</title>
        <authorList>
            <person name="Hart S.F.M."/>
            <person name="Yonemitsu M.A."/>
            <person name="Giersch R.M."/>
            <person name="Beal B.F."/>
            <person name="Arriagada G."/>
            <person name="Davis B.W."/>
            <person name="Ostrander E.A."/>
            <person name="Goff S.P."/>
            <person name="Metzger M.J."/>
        </authorList>
    </citation>
    <scope>NUCLEOTIDE SEQUENCE</scope>
    <source>
        <strain evidence="9">MELC-2E11</strain>
        <tissue evidence="9">Siphon/mantle</tissue>
    </source>
</reference>
<evidence type="ECO:0000256" key="5">
    <source>
        <dbReference type="ARBA" id="ARBA00022989"/>
    </source>
</evidence>
<name>A0ABY7EWS4_MYAAR</name>
<evidence type="ECO:0000313" key="10">
    <source>
        <dbReference type="Proteomes" id="UP001164746"/>
    </source>
</evidence>
<comment type="subcellular location">
    <subcellularLocation>
        <location evidence="2">Endomembrane system</location>
    </subcellularLocation>
    <subcellularLocation>
        <location evidence="1">Membrane</location>
        <topology evidence="1">Single-pass membrane protein</topology>
    </subcellularLocation>
</comment>
<dbReference type="PRINTS" id="PR00261">
    <property type="entry name" value="LDLRECEPTOR"/>
</dbReference>
<organism evidence="9 10">
    <name type="scientific">Mya arenaria</name>
    <name type="common">Soft-shell clam</name>
    <dbReference type="NCBI Taxonomy" id="6604"/>
    <lineage>
        <taxon>Eukaryota</taxon>
        <taxon>Metazoa</taxon>
        <taxon>Spiralia</taxon>
        <taxon>Lophotrochozoa</taxon>
        <taxon>Mollusca</taxon>
        <taxon>Bivalvia</taxon>
        <taxon>Autobranchia</taxon>
        <taxon>Heteroconchia</taxon>
        <taxon>Euheterodonta</taxon>
        <taxon>Imparidentia</taxon>
        <taxon>Neoheterodontei</taxon>
        <taxon>Myida</taxon>
        <taxon>Myoidea</taxon>
        <taxon>Myidae</taxon>
        <taxon>Mya</taxon>
    </lineage>
</organism>
<feature type="disulfide bond" evidence="8">
    <location>
        <begin position="109"/>
        <end position="124"/>
    </location>
</feature>
<evidence type="ECO:0000256" key="6">
    <source>
        <dbReference type="ARBA" id="ARBA00023136"/>
    </source>
</evidence>
<dbReference type="Proteomes" id="UP001164746">
    <property type="component" value="Chromosome 8"/>
</dbReference>
<dbReference type="CDD" id="cd00112">
    <property type="entry name" value="LDLa"/>
    <property type="match status" value="2"/>
</dbReference>
<dbReference type="Gene3D" id="4.10.400.10">
    <property type="entry name" value="Low-density Lipoprotein Receptor"/>
    <property type="match status" value="2"/>
</dbReference>
<evidence type="ECO:0000256" key="7">
    <source>
        <dbReference type="ARBA" id="ARBA00023157"/>
    </source>
</evidence>
<dbReference type="Pfam" id="PF00057">
    <property type="entry name" value="Ldl_recept_a"/>
    <property type="match status" value="2"/>
</dbReference>
<keyword evidence="4" id="KW-0677">Repeat</keyword>
<proteinExistence type="predicted"/>
<dbReference type="PANTHER" id="PTHR24270">
    <property type="entry name" value="LOW-DENSITY LIPOPROTEIN RECEPTOR-RELATED"/>
    <property type="match status" value="1"/>
</dbReference>
<keyword evidence="5" id="KW-1133">Transmembrane helix</keyword>
<evidence type="ECO:0000256" key="2">
    <source>
        <dbReference type="ARBA" id="ARBA00004308"/>
    </source>
</evidence>
<dbReference type="PROSITE" id="PS01209">
    <property type="entry name" value="LDLRA_1"/>
    <property type="match status" value="2"/>
</dbReference>
<dbReference type="PROSITE" id="PS50068">
    <property type="entry name" value="LDLRA_2"/>
    <property type="match status" value="3"/>
</dbReference>
<keyword evidence="10" id="KW-1185">Reference proteome</keyword>
<protein>
    <submittedName>
        <fullName evidence="9">EGG1-like protein</fullName>
    </submittedName>
</protein>
<evidence type="ECO:0000256" key="4">
    <source>
        <dbReference type="ARBA" id="ARBA00022737"/>
    </source>
</evidence>
<evidence type="ECO:0000313" key="9">
    <source>
        <dbReference type="EMBL" id="WAR13347.1"/>
    </source>
</evidence>
<dbReference type="SMART" id="SM00192">
    <property type="entry name" value="LDLa"/>
    <property type="match status" value="3"/>
</dbReference>
<gene>
    <name evidence="9" type="ORF">MAR_027527</name>
</gene>
<dbReference type="InterPro" id="IPR036055">
    <property type="entry name" value="LDL_receptor-like_sf"/>
</dbReference>
<dbReference type="InterPro" id="IPR050685">
    <property type="entry name" value="LDLR"/>
</dbReference>
<feature type="disulfide bond" evidence="8">
    <location>
        <begin position="170"/>
        <end position="185"/>
    </location>
</feature>
<dbReference type="InterPro" id="IPR002172">
    <property type="entry name" value="LDrepeatLR_classA_rpt"/>
</dbReference>
<dbReference type="EMBL" id="CP111019">
    <property type="protein sequence ID" value="WAR13347.1"/>
    <property type="molecule type" value="Genomic_DNA"/>
</dbReference>
<evidence type="ECO:0000256" key="8">
    <source>
        <dbReference type="PROSITE-ProRule" id="PRU00124"/>
    </source>
</evidence>
<keyword evidence="7 8" id="KW-1015">Disulfide bond</keyword>
<feature type="disulfide bond" evidence="8">
    <location>
        <begin position="42"/>
        <end position="57"/>
    </location>
</feature>